<evidence type="ECO:0000259" key="2">
    <source>
        <dbReference type="Pfam" id="PF20703"/>
    </source>
</evidence>
<comment type="caution">
    <text evidence="3">The sequence shown here is derived from an EMBL/GenBank/DDBJ whole genome shotgun (WGS) entry which is preliminary data.</text>
</comment>
<dbReference type="eggNOG" id="COG1672">
    <property type="taxonomic scope" value="Bacteria"/>
</dbReference>
<evidence type="ECO:0000313" key="4">
    <source>
        <dbReference type="Proteomes" id="UP000030002"/>
    </source>
</evidence>
<dbReference type="SMART" id="SM00320">
    <property type="entry name" value="WD40"/>
    <property type="match status" value="3"/>
</dbReference>
<dbReference type="PROSITE" id="PS50294">
    <property type="entry name" value="WD_REPEATS_REGION"/>
    <property type="match status" value="1"/>
</dbReference>
<organism evidence="3 4">
    <name type="scientific">Knoellia sinensis KCTC 19936</name>
    <dbReference type="NCBI Taxonomy" id="1385520"/>
    <lineage>
        <taxon>Bacteria</taxon>
        <taxon>Bacillati</taxon>
        <taxon>Actinomycetota</taxon>
        <taxon>Actinomycetes</taxon>
        <taxon>Micrococcales</taxon>
        <taxon>Intrasporangiaceae</taxon>
        <taxon>Knoellia</taxon>
    </lineage>
</organism>
<dbReference type="Gene3D" id="2.130.10.10">
    <property type="entry name" value="YVTN repeat-like/Quinoprotein amine dehydrogenase"/>
    <property type="match status" value="3"/>
</dbReference>
<dbReference type="SUPFAM" id="SSF51004">
    <property type="entry name" value="C-terminal (heme d1) domain of cytochrome cd1-nitrite reductase"/>
    <property type="match status" value="1"/>
</dbReference>
<keyword evidence="1" id="KW-0853">WD repeat</keyword>
<gene>
    <name evidence="3" type="ORF">N802_15525</name>
</gene>
<feature type="domain" description="Novel STAND NTPase 1" evidence="2">
    <location>
        <begin position="24"/>
        <end position="282"/>
    </location>
</feature>
<dbReference type="InterPro" id="IPR001680">
    <property type="entry name" value="WD40_rpt"/>
</dbReference>
<dbReference type="InterPro" id="IPR011044">
    <property type="entry name" value="Quino_amine_DH_bsu"/>
</dbReference>
<reference evidence="3 4" key="1">
    <citation type="submission" date="2013-08" db="EMBL/GenBank/DDBJ databases">
        <title>The genome sequence of Knoellia sinensis.</title>
        <authorList>
            <person name="Zhu W."/>
            <person name="Wang G."/>
        </authorList>
    </citation>
    <scope>NUCLEOTIDE SEQUENCE [LARGE SCALE GENOMIC DNA]</scope>
    <source>
        <strain evidence="3 4">KCTC 19936</strain>
    </source>
</reference>
<keyword evidence="4" id="KW-1185">Reference proteome</keyword>
<dbReference type="SUPFAM" id="SSF101898">
    <property type="entry name" value="NHL repeat"/>
    <property type="match status" value="1"/>
</dbReference>
<dbReference type="InterPro" id="IPR011048">
    <property type="entry name" value="Haem_d1_sf"/>
</dbReference>
<protein>
    <recommendedName>
        <fullName evidence="2">Novel STAND NTPase 1 domain-containing protein</fullName>
    </recommendedName>
</protein>
<dbReference type="Proteomes" id="UP000030002">
    <property type="component" value="Unassembled WGS sequence"/>
</dbReference>
<dbReference type="SUPFAM" id="SSF50969">
    <property type="entry name" value="YVTN repeat-like/Quinoprotein amine dehydrogenase"/>
    <property type="match status" value="1"/>
</dbReference>
<accession>A0A0A0JBN8</accession>
<dbReference type="Pfam" id="PF20703">
    <property type="entry name" value="nSTAND1"/>
    <property type="match status" value="1"/>
</dbReference>
<dbReference type="EMBL" id="AVPJ01000005">
    <property type="protein sequence ID" value="KGN33001.1"/>
    <property type="molecule type" value="Genomic_DNA"/>
</dbReference>
<dbReference type="eggNOG" id="COG2319">
    <property type="taxonomic scope" value="Bacteria"/>
</dbReference>
<proteinExistence type="predicted"/>
<evidence type="ECO:0000256" key="1">
    <source>
        <dbReference type="PROSITE-ProRule" id="PRU00221"/>
    </source>
</evidence>
<feature type="repeat" description="WD" evidence="1">
    <location>
        <begin position="972"/>
        <end position="1002"/>
    </location>
</feature>
<dbReference type="PROSITE" id="PS50082">
    <property type="entry name" value="WD_REPEATS_2"/>
    <property type="match status" value="2"/>
</dbReference>
<sequence>MGVITPGTNPVDALDAIRMPRLDVLVVDQCEEVLALDPDSSARAEFFDRLVEFGGRNKKLLVISMRADRLGELSTHPEFARVVESGLYLLGPMTELELRHAIEGPAAQAGLRLEPGLVDLLVREVAGEPAALPLLSHVLRQTWRHREGATLTVQGYAATGGVRAAVSQTAEGLFRKLTPDRQTIVRELMLRLVSPDEGGDPVRTRVPRRVVTGDQTHAELVEQLVAARLLASDGDTVEIAHESLALAWPRLRSWLDEDIEGLRTMRHLSVAATSWDELGRPDSELYRGVREARAREWRARANPTLTVEEQGFLEASAGLADREEKATEEQVRRERRLNQRLRLGLAATAGLLAVAVILGTLAKTSADRADTEAAAAAAQARTADARRLGAEAMRTEDHDRSLLLAAAGVTLDDSVETRNYLLDTLGRAPSLLASSRAPGITFGLAVNPRTGLVATNTSGQDVRFLEGGSLEPATQPEEGTRAIGLVASPDGTRFAAVGELTLVRDGMLPAIVLLNADGTRSPTQLGGTPEGFHTFQELHFSPNGRWLSTTLRPYAQGEEAERTLVWDLRSPTRPVATLTLENPGSPIVSLDGRLLYTKGGDRLQVTDLPSGSVRRTITTDDLAVRELGDSMAASPDGTMLALTAGDEVVVLDAASLTPKAYLPGLGWASGVGFSPDSTRLAASGDRLIVWDVSGPEPTELLVQDSFSEHPRFSPDGNTVYTANRGLLQAWDLTGQRRFLTDRTGFDPGLGQPVVRWTRDLTKVGYASIGPTFRVRDMSAGSMSEEVKIDMEQRNMVDLTWHPDGSILNVTSGDPTVRIWDAATGKELARHPLGGGIEGAAFGWFTDDGKRLLIGTTTGRLHVLDARTLKPLREPIQVYEPEGGEPRTLGGFMPNANGHSVFTSDRIVDTVAGAVREYPDLGAEFKDVFPSPDGTRLFVDALEAGTGLLNLESMTWISRPNPAQARMVGWQGAFTDDGSLFTSVGDDGHAHVWDGRTGALLASMPMDSTGDPAFTKDKRSLVVAADSGSVLTWNLDPTTWRAAACRLAGRDLTQEEWRTYLPNRPFTSVCGT</sequence>
<dbReference type="PANTHER" id="PTHR19879:SF9">
    <property type="entry name" value="TRANSCRIPTION INITIATION FACTOR TFIID SUBUNIT 5"/>
    <property type="match status" value="1"/>
</dbReference>
<dbReference type="InterPro" id="IPR015943">
    <property type="entry name" value="WD40/YVTN_repeat-like_dom_sf"/>
</dbReference>
<evidence type="ECO:0000313" key="3">
    <source>
        <dbReference type="EMBL" id="KGN33001.1"/>
    </source>
</evidence>
<name>A0A0A0JBN8_9MICO</name>
<dbReference type="InterPro" id="IPR049052">
    <property type="entry name" value="nSTAND1"/>
</dbReference>
<dbReference type="AlphaFoldDB" id="A0A0A0JBN8"/>
<dbReference type="STRING" id="1385520.N802_15525"/>
<dbReference type="PANTHER" id="PTHR19879">
    <property type="entry name" value="TRANSCRIPTION INITIATION FACTOR TFIID"/>
    <property type="match status" value="1"/>
</dbReference>
<feature type="repeat" description="WD" evidence="1">
    <location>
        <begin position="788"/>
        <end position="829"/>
    </location>
</feature>
<dbReference type="Pfam" id="PF00400">
    <property type="entry name" value="WD40"/>
    <property type="match status" value="1"/>
</dbReference>